<accession>A0A6A5Z522</accession>
<feature type="region of interest" description="Disordered" evidence="1">
    <location>
        <begin position="102"/>
        <end position="197"/>
    </location>
</feature>
<organism evidence="2 3">
    <name type="scientific">Lophiotrema nucula</name>
    <dbReference type="NCBI Taxonomy" id="690887"/>
    <lineage>
        <taxon>Eukaryota</taxon>
        <taxon>Fungi</taxon>
        <taxon>Dikarya</taxon>
        <taxon>Ascomycota</taxon>
        <taxon>Pezizomycotina</taxon>
        <taxon>Dothideomycetes</taxon>
        <taxon>Pleosporomycetidae</taxon>
        <taxon>Pleosporales</taxon>
        <taxon>Lophiotremataceae</taxon>
        <taxon>Lophiotrema</taxon>
    </lineage>
</organism>
<keyword evidence="3" id="KW-1185">Reference proteome</keyword>
<evidence type="ECO:0000313" key="2">
    <source>
        <dbReference type="EMBL" id="KAF2114196.1"/>
    </source>
</evidence>
<evidence type="ECO:0000313" key="3">
    <source>
        <dbReference type="Proteomes" id="UP000799770"/>
    </source>
</evidence>
<feature type="compositionally biased region" description="Basic and acidic residues" evidence="1">
    <location>
        <begin position="148"/>
        <end position="176"/>
    </location>
</feature>
<gene>
    <name evidence="2" type="ORF">BDV96DRAFT_111286</name>
</gene>
<dbReference type="EMBL" id="ML977326">
    <property type="protein sequence ID" value="KAF2114196.1"/>
    <property type="molecule type" value="Genomic_DNA"/>
</dbReference>
<sequence>MSSYGSQHAFPHQSPYSPYPQPGSNYFPPTTQQPPPPPGAMAIPQPQRQYSHPHNSYGSQHNNSYPAPLTQPYLSTSPQMQSSYLAPSDAAQTMAVVAPPYAQTHSYQQQPMVPRYERRSSLASHHSHHSHRSGRSRHTHDDEYDDGADSRDVSTDSSSADRRHERKERSTEHRPSVGEAVYRTFKYIGGLLDPKRN</sequence>
<protein>
    <submittedName>
        <fullName evidence="2">Uncharacterized protein</fullName>
    </submittedName>
</protein>
<proteinExistence type="predicted"/>
<feature type="compositionally biased region" description="Polar residues" evidence="1">
    <location>
        <begin position="48"/>
        <end position="65"/>
    </location>
</feature>
<evidence type="ECO:0000256" key="1">
    <source>
        <dbReference type="SAM" id="MobiDB-lite"/>
    </source>
</evidence>
<dbReference type="Proteomes" id="UP000799770">
    <property type="component" value="Unassembled WGS sequence"/>
</dbReference>
<feature type="region of interest" description="Disordered" evidence="1">
    <location>
        <begin position="1"/>
        <end position="89"/>
    </location>
</feature>
<reference evidence="2" key="1">
    <citation type="journal article" date="2020" name="Stud. Mycol.">
        <title>101 Dothideomycetes genomes: a test case for predicting lifestyles and emergence of pathogens.</title>
        <authorList>
            <person name="Haridas S."/>
            <person name="Albert R."/>
            <person name="Binder M."/>
            <person name="Bloem J."/>
            <person name="Labutti K."/>
            <person name="Salamov A."/>
            <person name="Andreopoulos B."/>
            <person name="Baker S."/>
            <person name="Barry K."/>
            <person name="Bills G."/>
            <person name="Bluhm B."/>
            <person name="Cannon C."/>
            <person name="Castanera R."/>
            <person name="Culley D."/>
            <person name="Daum C."/>
            <person name="Ezra D."/>
            <person name="Gonzalez J."/>
            <person name="Henrissat B."/>
            <person name="Kuo A."/>
            <person name="Liang C."/>
            <person name="Lipzen A."/>
            <person name="Lutzoni F."/>
            <person name="Magnuson J."/>
            <person name="Mondo S."/>
            <person name="Nolan M."/>
            <person name="Ohm R."/>
            <person name="Pangilinan J."/>
            <person name="Park H.-J."/>
            <person name="Ramirez L."/>
            <person name="Alfaro M."/>
            <person name="Sun H."/>
            <person name="Tritt A."/>
            <person name="Yoshinaga Y."/>
            <person name="Zwiers L.-H."/>
            <person name="Turgeon B."/>
            <person name="Goodwin S."/>
            <person name="Spatafora J."/>
            <person name="Crous P."/>
            <person name="Grigoriev I."/>
        </authorList>
    </citation>
    <scope>NUCLEOTIDE SEQUENCE</scope>
    <source>
        <strain evidence="2">CBS 627.86</strain>
    </source>
</reference>
<dbReference type="AlphaFoldDB" id="A0A6A5Z522"/>
<feature type="compositionally biased region" description="Basic residues" evidence="1">
    <location>
        <begin position="125"/>
        <end position="138"/>
    </location>
</feature>
<feature type="compositionally biased region" description="Polar residues" evidence="1">
    <location>
        <begin position="72"/>
        <end position="85"/>
    </location>
</feature>
<name>A0A6A5Z522_9PLEO</name>